<proteinExistence type="inferred from homology"/>
<evidence type="ECO:0000259" key="8">
    <source>
        <dbReference type="SMART" id="SM00382"/>
    </source>
</evidence>
<dbReference type="PANTHER" id="PTHR43607">
    <property type="entry name" value="V-TYPE PROTON ATPASE CATALYTIC SUBUNIT A"/>
    <property type="match status" value="1"/>
</dbReference>
<keyword evidence="10" id="KW-1185">Reference proteome</keyword>
<comment type="caution">
    <text evidence="9">The sequence shown here is derived from an EMBL/GenBank/DDBJ whole genome shotgun (WGS) entry which is preliminary data.</text>
</comment>
<evidence type="ECO:0000256" key="2">
    <source>
        <dbReference type="ARBA" id="ARBA00022448"/>
    </source>
</evidence>
<protein>
    <submittedName>
        <fullName evidence="9">V/A-type H+-transporting ATPase subunit A</fullName>
    </submittedName>
</protein>
<reference evidence="9 10" key="1">
    <citation type="submission" date="2020-08" db="EMBL/GenBank/DDBJ databases">
        <title>Sequencing the genomes of 1000 actinobacteria strains.</title>
        <authorList>
            <person name="Klenk H.-P."/>
        </authorList>
    </citation>
    <scope>NUCLEOTIDE SEQUENCE [LARGE SCALE GENOMIC DNA]</scope>
    <source>
        <strain evidence="9 10">DSM 12511</strain>
    </source>
</reference>
<dbReference type="NCBIfam" id="NF003220">
    <property type="entry name" value="PRK04192.1"/>
    <property type="match status" value="1"/>
</dbReference>
<dbReference type="InterPro" id="IPR003593">
    <property type="entry name" value="AAA+_ATPase"/>
</dbReference>
<keyword evidence="3" id="KW-0547">Nucleotide-binding</keyword>
<dbReference type="SUPFAM" id="SSF47917">
    <property type="entry name" value="C-terminal domain of alpha and beta subunits of F1 ATP synthase"/>
    <property type="match status" value="1"/>
</dbReference>
<dbReference type="InterPro" id="IPR031686">
    <property type="entry name" value="ATP-synth_a_Xtn"/>
</dbReference>
<dbReference type="InterPro" id="IPR004100">
    <property type="entry name" value="ATPase_F1/V1/A1_a/bsu_N"/>
</dbReference>
<dbReference type="Pfam" id="PF22919">
    <property type="entry name" value="ATP-synt_VA_C"/>
    <property type="match status" value="1"/>
</dbReference>
<dbReference type="RefSeq" id="WP_184751158.1">
    <property type="nucleotide sequence ID" value="NZ_BAAAJR010000009.1"/>
</dbReference>
<evidence type="ECO:0000256" key="3">
    <source>
        <dbReference type="ARBA" id="ARBA00022741"/>
    </source>
</evidence>
<dbReference type="Proteomes" id="UP000537775">
    <property type="component" value="Unassembled WGS sequence"/>
</dbReference>
<dbReference type="InterPro" id="IPR000194">
    <property type="entry name" value="ATPase_F1/V1/A1_a/bsu_nucl-bd"/>
</dbReference>
<dbReference type="CDD" id="cd01134">
    <property type="entry name" value="V_A-ATPase_A"/>
    <property type="match status" value="1"/>
</dbReference>
<dbReference type="InterPro" id="IPR027417">
    <property type="entry name" value="P-loop_NTPase"/>
</dbReference>
<evidence type="ECO:0000256" key="5">
    <source>
        <dbReference type="ARBA" id="ARBA00022967"/>
    </source>
</evidence>
<dbReference type="Gene3D" id="3.40.50.300">
    <property type="entry name" value="P-loop containing nucleotide triphosphate hydrolases"/>
    <property type="match status" value="1"/>
</dbReference>
<dbReference type="EMBL" id="JACHML010000001">
    <property type="protein sequence ID" value="MBB6392057.1"/>
    <property type="molecule type" value="Genomic_DNA"/>
</dbReference>
<dbReference type="SMART" id="SM00382">
    <property type="entry name" value="AAA"/>
    <property type="match status" value="1"/>
</dbReference>
<dbReference type="PANTHER" id="PTHR43607:SF1">
    <property type="entry name" value="H(+)-TRANSPORTING TWO-SECTOR ATPASE"/>
    <property type="match status" value="1"/>
</dbReference>
<dbReference type="Gene3D" id="1.10.1140.10">
    <property type="entry name" value="Bovine Mitochondrial F1-atpase, Atp Synthase Beta Chain, Chain D, domain 3"/>
    <property type="match status" value="1"/>
</dbReference>
<dbReference type="AlphaFoldDB" id="A0A7X0KVB2"/>
<sequence length="577" mass="61038">MERVNTSGSVVRVSGPLVEVEGVGALAMSDVVALGPAHMSAETVEREGDRAVLQAYEYTGGLRSGDVAASTGAQLSIPLGPGLLGQAFDGLLRPLTGAGLWLGAARTTEPPGQDSSWRFAAGAEVGDAVAEGDVLGTVADAGSVEHRVLVPVGVSGTVTWLAGDEELAADAVVARIGDHEVALTSTWPIRRPRPFRQRRSEAVPLRTGQRVLDLLFPVARGATAAVPGGFGAGKTLLLQQIAKWSDADVIVYVGCGERGNEMADVLGTLTELSDERTGGRLIDRTVIIANTSNMPMMAREAGIHTGVTVAEYYRDMGYDVVVIADSTSRWAEALREFANRNGQLPAEEGYPASLASELAAFYERAGRVETLGRRTASVTVIGAVSPPGGDMTEPVTTATQRFARTLWQLDRDLAYARHYPAVSWTASFARDDDAIGRWYAENGDAAWVARRARALTLLSESDRLASLAELLGHASLPGHERMILLGGRLVRDGVLMQSALSPNDASCSAGKAAAILDLVLDVADRCARLAEDGVPAAAIERIDFGDVLRARDETGPDDAAGVEARRGPMLRRLEALR</sequence>
<dbReference type="GO" id="GO:0046961">
    <property type="term" value="F:proton-transporting ATPase activity, rotational mechanism"/>
    <property type="evidence" value="ECO:0007669"/>
    <property type="project" value="InterPro"/>
</dbReference>
<dbReference type="GO" id="GO:0006754">
    <property type="term" value="P:ATP biosynthetic process"/>
    <property type="evidence" value="ECO:0007669"/>
    <property type="project" value="UniProtKB-KW"/>
</dbReference>
<keyword evidence="4" id="KW-0067">ATP-binding</keyword>
<evidence type="ECO:0000313" key="9">
    <source>
        <dbReference type="EMBL" id="MBB6392057.1"/>
    </source>
</evidence>
<comment type="similarity">
    <text evidence="1">Belongs to the ATPase alpha/beta chains family.</text>
</comment>
<dbReference type="Pfam" id="PF02874">
    <property type="entry name" value="ATP-synt_ab_N"/>
    <property type="match status" value="1"/>
</dbReference>
<keyword evidence="7" id="KW-0066">ATP synthesis</keyword>
<evidence type="ECO:0000256" key="6">
    <source>
        <dbReference type="ARBA" id="ARBA00023065"/>
    </source>
</evidence>
<name>A0A7X0KVB2_9MICO</name>
<keyword evidence="2" id="KW-0813">Transport</keyword>
<dbReference type="SUPFAM" id="SSF52540">
    <property type="entry name" value="P-loop containing nucleoside triphosphate hydrolases"/>
    <property type="match status" value="1"/>
</dbReference>
<dbReference type="InterPro" id="IPR055190">
    <property type="entry name" value="ATP-synt_VA_C"/>
</dbReference>
<dbReference type="InterPro" id="IPR023366">
    <property type="entry name" value="ATP_synth_asu-like_sf"/>
</dbReference>
<keyword evidence="5" id="KW-1278">Translocase</keyword>
<accession>A0A7X0KVB2</accession>
<dbReference type="Pfam" id="PF16886">
    <property type="entry name" value="ATP-synt_ab_Xtn"/>
    <property type="match status" value="1"/>
</dbReference>
<dbReference type="Pfam" id="PF00006">
    <property type="entry name" value="ATP-synt_ab"/>
    <property type="match status" value="1"/>
</dbReference>
<evidence type="ECO:0000256" key="4">
    <source>
        <dbReference type="ARBA" id="ARBA00022840"/>
    </source>
</evidence>
<dbReference type="Gene3D" id="2.40.50.100">
    <property type="match status" value="1"/>
</dbReference>
<gene>
    <name evidence="9" type="ORF">HD594_002370</name>
</gene>
<dbReference type="InterPro" id="IPR022878">
    <property type="entry name" value="V-ATPase_asu"/>
</dbReference>
<dbReference type="InterPro" id="IPR024034">
    <property type="entry name" value="ATPase_F1/V1_b/a_C"/>
</dbReference>
<keyword evidence="6" id="KW-0406">Ion transport</keyword>
<evidence type="ECO:0000256" key="1">
    <source>
        <dbReference type="ARBA" id="ARBA00008936"/>
    </source>
</evidence>
<evidence type="ECO:0000256" key="7">
    <source>
        <dbReference type="ARBA" id="ARBA00023310"/>
    </source>
</evidence>
<feature type="domain" description="AAA+ ATPase" evidence="8">
    <location>
        <begin position="220"/>
        <end position="413"/>
    </location>
</feature>
<organism evidence="9 10">
    <name type="scientific">Microbacterium thalassium</name>
    <dbReference type="NCBI Taxonomy" id="362649"/>
    <lineage>
        <taxon>Bacteria</taxon>
        <taxon>Bacillati</taxon>
        <taxon>Actinomycetota</taxon>
        <taxon>Actinomycetes</taxon>
        <taxon>Micrococcales</taxon>
        <taxon>Microbacteriaceae</taxon>
        <taxon>Microbacterium</taxon>
    </lineage>
</organism>
<evidence type="ECO:0000313" key="10">
    <source>
        <dbReference type="Proteomes" id="UP000537775"/>
    </source>
</evidence>
<dbReference type="Gene3D" id="2.40.30.20">
    <property type="match status" value="1"/>
</dbReference>
<dbReference type="GO" id="GO:0005524">
    <property type="term" value="F:ATP binding"/>
    <property type="evidence" value="ECO:0007669"/>
    <property type="project" value="UniProtKB-KW"/>
</dbReference>